<dbReference type="AlphaFoldDB" id="A0A0U5JCR4"/>
<feature type="transmembrane region" description="Helical" evidence="1">
    <location>
        <begin position="14"/>
        <end position="44"/>
    </location>
</feature>
<feature type="transmembrane region" description="Helical" evidence="1">
    <location>
        <begin position="145"/>
        <end position="163"/>
    </location>
</feature>
<dbReference type="RefSeq" id="WP_059061032.1">
    <property type="nucleotide sequence ID" value="NZ_LN879502.1"/>
</dbReference>
<dbReference type="Proteomes" id="UP000069902">
    <property type="component" value="Chromosome cPNK"/>
</dbReference>
<dbReference type="InParanoid" id="A0A0U5JCR4"/>
<accession>A0A0U5JCR4</accession>
<feature type="transmembrane region" description="Helical" evidence="1">
    <location>
        <begin position="56"/>
        <end position="76"/>
    </location>
</feature>
<keyword evidence="1" id="KW-0812">Transmembrane</keyword>
<organism evidence="2 3">
    <name type="scientific">Candidatus Protochlamydia naegleriophila</name>
    <dbReference type="NCBI Taxonomy" id="389348"/>
    <lineage>
        <taxon>Bacteria</taxon>
        <taxon>Pseudomonadati</taxon>
        <taxon>Chlamydiota</taxon>
        <taxon>Chlamydiia</taxon>
        <taxon>Parachlamydiales</taxon>
        <taxon>Parachlamydiaceae</taxon>
        <taxon>Candidatus Protochlamydia</taxon>
    </lineage>
</organism>
<dbReference type="InterPro" id="IPR021306">
    <property type="entry name" value="DUF2878"/>
</dbReference>
<name>A0A0U5JCR4_9BACT</name>
<keyword evidence="1" id="KW-0472">Membrane</keyword>
<dbReference type="KEGG" id="pnl:PNK_1276"/>
<dbReference type="EMBL" id="LN879502">
    <property type="protein sequence ID" value="CUI16893.1"/>
    <property type="molecule type" value="Genomic_DNA"/>
</dbReference>
<gene>
    <name evidence="2" type="ORF">PNK_1276</name>
</gene>
<feature type="transmembrane region" description="Helical" evidence="1">
    <location>
        <begin position="88"/>
        <end position="108"/>
    </location>
</feature>
<dbReference type="STRING" id="389348.PNK_1276"/>
<evidence type="ECO:0000313" key="3">
    <source>
        <dbReference type="Proteomes" id="UP000069902"/>
    </source>
</evidence>
<proteinExistence type="predicted"/>
<protein>
    <submittedName>
        <fullName evidence="2">Putative membrane protein</fullName>
    </submittedName>
</protein>
<evidence type="ECO:0000313" key="2">
    <source>
        <dbReference type="EMBL" id="CUI16893.1"/>
    </source>
</evidence>
<reference evidence="3" key="1">
    <citation type="submission" date="2015-09" db="EMBL/GenBank/DDBJ databases">
        <authorList>
            <person name="Bertelli C."/>
        </authorList>
    </citation>
    <scope>NUCLEOTIDE SEQUENCE [LARGE SCALE GENOMIC DNA]</scope>
    <source>
        <strain evidence="3">KNic</strain>
    </source>
</reference>
<evidence type="ECO:0000256" key="1">
    <source>
        <dbReference type="SAM" id="Phobius"/>
    </source>
</evidence>
<dbReference type="Pfam" id="PF11086">
    <property type="entry name" value="DUF2878"/>
    <property type="match status" value="1"/>
</dbReference>
<dbReference type="PATRIC" id="fig|389348.3.peg.1426"/>
<feature type="transmembrane region" description="Helical" evidence="1">
    <location>
        <begin position="115"/>
        <end position="139"/>
    </location>
</feature>
<keyword evidence="1" id="KW-1133">Transmembrane helix</keyword>
<keyword evidence="3" id="KW-1185">Reference proteome</keyword>
<sequence length="215" mass="24621">MNLSLLNSLCYTAVWFWCVFFGIHGQSIVATIGAVFLILFQLYFTKIKGIALYIQYVLLVIFCVPLGILLEVFFIQTNLIHYANTTKMLPPIWIVLLYPLLAFVQSLIKNNQKNYLTSFLFGFLGAPLSYIAGISLGGLTFPYPLLQTWIMIRICWGLFLCLLSKIANIVEKATAETLEDYDSKTNLKLIYDGECPICKREICILQKMEKYLRAR</sequence>